<organism evidence="3 4">
    <name type="scientific">Faecalibacterium cf. prausnitzii KLE1255</name>
    <dbReference type="NCBI Taxonomy" id="748224"/>
    <lineage>
        <taxon>Bacteria</taxon>
        <taxon>Bacillati</taxon>
        <taxon>Bacillota</taxon>
        <taxon>Clostridia</taxon>
        <taxon>Eubacteriales</taxon>
        <taxon>Oscillospiraceae</taxon>
        <taxon>Faecalibacterium</taxon>
    </lineage>
</organism>
<proteinExistence type="predicted"/>
<feature type="region of interest" description="Disordered" evidence="1">
    <location>
        <begin position="21"/>
        <end position="56"/>
    </location>
</feature>
<evidence type="ECO:0000256" key="2">
    <source>
        <dbReference type="SAM" id="SignalP"/>
    </source>
</evidence>
<sequence>MKNLKLLAALLALTIGLAGCGGSSKGGSRPASSASKNKLDGDNMTAPSTQEQEYEEPEDVAYMRLLAGEDEYRACVLYLGGSYEVTTDVQKVLDSQPDLRQLWGFVYDIPQDHWVVAPDGGCDLYCIFPQEAQATLFVYETSLTDDAENPLQRGKQLYYSEDGQPILLLCNISDIVPNTEVELYPSTGEELVFSPFLSGENGHVVEAEGVCDFTIYPEGDDWETTTSPWSLEGNWLETGRDTDEGYFDTDPADADRMCFLPTDADTEGSQLPLTASYITPYPELNVEEADLFYQEGTPEVPFRSNQEWYATFTGEDGSRYAITLEDEDTLALKFYLDGGESYLSLVNTVYFARQEAMG</sequence>
<feature type="chain" id="PRO_5038783820" evidence="2">
    <location>
        <begin position="19"/>
        <end position="358"/>
    </location>
</feature>
<evidence type="ECO:0000256" key="1">
    <source>
        <dbReference type="SAM" id="MobiDB-lite"/>
    </source>
</evidence>
<dbReference type="AlphaFoldDB" id="E2ZFV7"/>
<name>E2ZFV7_9FIRM</name>
<dbReference type="STRING" id="748224.HMPREF9436_00540"/>
<gene>
    <name evidence="3" type="ORF">HMPREF9436_00540</name>
</gene>
<evidence type="ECO:0000313" key="4">
    <source>
        <dbReference type="Proteomes" id="UP000006028"/>
    </source>
</evidence>
<dbReference type="BioCyc" id="FCF748224-HMP:GTSS-3111-MONOMER"/>
<protein>
    <submittedName>
        <fullName evidence="3">Uncharacterized protein</fullName>
    </submittedName>
</protein>
<dbReference type="eggNOG" id="ENOG5030PCV">
    <property type="taxonomic scope" value="Bacteria"/>
</dbReference>
<dbReference type="OrthoDB" id="1856903at2"/>
<reference evidence="3 4" key="1">
    <citation type="submission" date="2010-08" db="EMBL/GenBank/DDBJ databases">
        <authorList>
            <person name="Weinstock G."/>
            <person name="Sodergren E."/>
            <person name="Clifton S."/>
            <person name="Fulton L."/>
            <person name="Fulton B."/>
            <person name="Courtney L."/>
            <person name="Fronick C."/>
            <person name="Harrison M."/>
            <person name="Strong C."/>
            <person name="Farmer C."/>
            <person name="Delahaunty K."/>
            <person name="Markovic C."/>
            <person name="Hall O."/>
            <person name="Minx P."/>
            <person name="Tomlinson C."/>
            <person name="Mitreva M."/>
            <person name="Hou S."/>
            <person name="Chen J."/>
            <person name="Wollam A."/>
            <person name="Pepin K.H."/>
            <person name="Johnson M."/>
            <person name="Bhonagiri V."/>
            <person name="Zhang X."/>
            <person name="Suruliraj S."/>
            <person name="Warren W."/>
            <person name="Chinwalla A."/>
            <person name="Mardis E.R."/>
            <person name="Wilson R.K."/>
        </authorList>
    </citation>
    <scope>NUCLEOTIDE SEQUENCE [LARGE SCALE GENOMIC DNA]</scope>
    <source>
        <strain evidence="3 4">KLE1255</strain>
    </source>
</reference>
<keyword evidence="2" id="KW-0732">Signal</keyword>
<comment type="caution">
    <text evidence="3">The sequence shown here is derived from an EMBL/GenBank/DDBJ whole genome shotgun (WGS) entry which is preliminary data.</text>
</comment>
<dbReference type="EMBL" id="AECU01000036">
    <property type="protein sequence ID" value="EFQ07945.1"/>
    <property type="molecule type" value="Genomic_DNA"/>
</dbReference>
<dbReference type="Proteomes" id="UP000006028">
    <property type="component" value="Unassembled WGS sequence"/>
</dbReference>
<dbReference type="PROSITE" id="PS51257">
    <property type="entry name" value="PROKAR_LIPOPROTEIN"/>
    <property type="match status" value="1"/>
</dbReference>
<dbReference type="HOGENOM" id="CLU_782445_0_0_9"/>
<feature type="signal peptide" evidence="2">
    <location>
        <begin position="1"/>
        <end position="18"/>
    </location>
</feature>
<dbReference type="RefSeq" id="WP_005938608.1">
    <property type="nucleotide sequence ID" value="NZ_GL538247.1"/>
</dbReference>
<evidence type="ECO:0000313" key="3">
    <source>
        <dbReference type="EMBL" id="EFQ07945.1"/>
    </source>
</evidence>
<accession>E2ZFV7</accession>